<organism evidence="2 3">
    <name type="scientific">Streptomyces qinzhouensis</name>
    <dbReference type="NCBI Taxonomy" id="2599401"/>
    <lineage>
        <taxon>Bacteria</taxon>
        <taxon>Bacillati</taxon>
        <taxon>Actinomycetota</taxon>
        <taxon>Actinomycetes</taxon>
        <taxon>Kitasatosporales</taxon>
        <taxon>Streptomycetaceae</taxon>
        <taxon>Streptomyces</taxon>
    </lineage>
</organism>
<dbReference type="OrthoDB" id="3872827at2"/>
<dbReference type="KEGG" id="sqz:FQU76_14775"/>
<accession>A0A5B8IJL1</accession>
<name>A0A5B8IJL1_9ACTN</name>
<feature type="compositionally biased region" description="Low complexity" evidence="1">
    <location>
        <begin position="193"/>
        <end position="212"/>
    </location>
</feature>
<dbReference type="RefSeq" id="WP_146480915.1">
    <property type="nucleotide sequence ID" value="NZ_CP042266.1"/>
</dbReference>
<reference evidence="2 3" key="1">
    <citation type="submission" date="2019-07" db="EMBL/GenBank/DDBJ databases">
        <authorList>
            <person name="Zhu P."/>
        </authorList>
    </citation>
    <scope>NUCLEOTIDE SEQUENCE [LARGE SCALE GENOMIC DNA]</scope>
    <source>
        <strain evidence="2 3">SSL-25</strain>
    </source>
</reference>
<keyword evidence="3" id="KW-1185">Reference proteome</keyword>
<evidence type="ECO:0000313" key="2">
    <source>
        <dbReference type="EMBL" id="QDY77579.1"/>
    </source>
</evidence>
<feature type="region of interest" description="Disordered" evidence="1">
    <location>
        <begin position="159"/>
        <end position="246"/>
    </location>
</feature>
<evidence type="ECO:0000256" key="1">
    <source>
        <dbReference type="SAM" id="MobiDB-lite"/>
    </source>
</evidence>
<dbReference type="EMBL" id="CP042266">
    <property type="protein sequence ID" value="QDY77579.1"/>
    <property type="molecule type" value="Genomic_DNA"/>
</dbReference>
<evidence type="ECO:0000313" key="3">
    <source>
        <dbReference type="Proteomes" id="UP000320580"/>
    </source>
</evidence>
<proteinExistence type="predicted"/>
<protein>
    <submittedName>
        <fullName evidence="2">Uncharacterized protein</fullName>
    </submittedName>
</protein>
<dbReference type="AlphaFoldDB" id="A0A5B8IJL1"/>
<sequence length="246" mass="25747">MAITDDLRELRKNLSDPTPLYFAAGTADLAVQQALKVPALLEHLAAEAPERIEGLRNDLSELRNTDPKAVQERVADQAKEAQATVSAKVNEVFAGLNGLDGGDLRKLGETAQDLALRGVGVAAEYAVKARETYERVAEHGEQTVRTWRGEAAEEITEIAVAVEPEPAPRSAPAPGTAPKREAKAAAKPRPRSAKPAAGAAGAAGNKTATGPEAKAEPKAGAKKTPAPRRAPAARRTAAKKTNPPAK</sequence>
<dbReference type="Proteomes" id="UP000320580">
    <property type="component" value="Chromosome"/>
</dbReference>
<gene>
    <name evidence="2" type="ORF">FQU76_14775</name>
</gene>
<feature type="compositionally biased region" description="Low complexity" evidence="1">
    <location>
        <begin position="222"/>
        <end position="235"/>
    </location>
</feature>